<comment type="caution">
    <text evidence="3">The sequence shown here is derived from an EMBL/GenBank/DDBJ whole genome shotgun (WGS) entry which is preliminary data.</text>
</comment>
<dbReference type="AlphaFoldDB" id="A0A4R6K1W7"/>
<dbReference type="EMBL" id="SNWR01000001">
    <property type="protein sequence ID" value="TDO42302.1"/>
    <property type="molecule type" value="Genomic_DNA"/>
</dbReference>
<dbReference type="CDD" id="cd04301">
    <property type="entry name" value="NAT_SF"/>
    <property type="match status" value="1"/>
</dbReference>
<reference evidence="3 4" key="1">
    <citation type="submission" date="2019-03" db="EMBL/GenBank/DDBJ databases">
        <title>Sequencing the genomes of 1000 actinobacteria strains.</title>
        <authorList>
            <person name="Klenk H.-P."/>
        </authorList>
    </citation>
    <scope>NUCLEOTIDE SEQUENCE [LARGE SCALE GENOMIC DNA]</scope>
    <source>
        <strain evidence="3 4">DSM 43805</strain>
    </source>
</reference>
<dbReference type="RefSeq" id="WP_307870759.1">
    <property type="nucleotide sequence ID" value="NZ_BOMD01000059.1"/>
</dbReference>
<keyword evidence="3" id="KW-0808">Transferase</keyword>
<dbReference type="SUPFAM" id="SSF55729">
    <property type="entry name" value="Acyl-CoA N-acyltransferases (Nat)"/>
    <property type="match status" value="1"/>
</dbReference>
<dbReference type="PROSITE" id="PS51186">
    <property type="entry name" value="GNAT"/>
    <property type="match status" value="1"/>
</dbReference>
<dbReference type="InterPro" id="IPR052523">
    <property type="entry name" value="Trichothecene_AcTrans"/>
</dbReference>
<feature type="compositionally biased region" description="Basic residues" evidence="1">
    <location>
        <begin position="1"/>
        <end position="10"/>
    </location>
</feature>
<evidence type="ECO:0000313" key="4">
    <source>
        <dbReference type="Proteomes" id="UP000294901"/>
    </source>
</evidence>
<dbReference type="PANTHER" id="PTHR42791:SF1">
    <property type="entry name" value="N-ACETYLTRANSFERASE DOMAIN-CONTAINING PROTEIN"/>
    <property type="match status" value="1"/>
</dbReference>
<name>A0A4R6K1W7_9ACTN</name>
<evidence type="ECO:0000259" key="2">
    <source>
        <dbReference type="PROSITE" id="PS51186"/>
    </source>
</evidence>
<proteinExistence type="predicted"/>
<accession>A0A4R6K1W7</accession>
<evidence type="ECO:0000313" key="3">
    <source>
        <dbReference type="EMBL" id="TDO42302.1"/>
    </source>
</evidence>
<dbReference type="Gene3D" id="3.40.630.30">
    <property type="match status" value="1"/>
</dbReference>
<dbReference type="GO" id="GO:0016747">
    <property type="term" value="F:acyltransferase activity, transferring groups other than amino-acyl groups"/>
    <property type="evidence" value="ECO:0007669"/>
    <property type="project" value="InterPro"/>
</dbReference>
<dbReference type="Proteomes" id="UP000294901">
    <property type="component" value="Unassembled WGS sequence"/>
</dbReference>
<evidence type="ECO:0000256" key="1">
    <source>
        <dbReference type="SAM" id="MobiDB-lite"/>
    </source>
</evidence>
<dbReference type="InterPro" id="IPR000182">
    <property type="entry name" value="GNAT_dom"/>
</dbReference>
<protein>
    <submittedName>
        <fullName evidence="3">Acetyltransferase (GNAT) family protein</fullName>
    </submittedName>
</protein>
<feature type="domain" description="N-acetyltransferase" evidence="2">
    <location>
        <begin position="68"/>
        <end position="201"/>
    </location>
</feature>
<organism evidence="3 4">
    <name type="scientific">Paractinoplanes brasiliensis</name>
    <dbReference type="NCBI Taxonomy" id="52695"/>
    <lineage>
        <taxon>Bacteria</taxon>
        <taxon>Bacillati</taxon>
        <taxon>Actinomycetota</taxon>
        <taxon>Actinomycetes</taxon>
        <taxon>Micromonosporales</taxon>
        <taxon>Micromonosporaceae</taxon>
        <taxon>Paractinoplanes</taxon>
    </lineage>
</organism>
<feature type="region of interest" description="Disordered" evidence="1">
    <location>
        <begin position="1"/>
        <end position="20"/>
    </location>
</feature>
<gene>
    <name evidence="3" type="ORF">C8E87_6069</name>
</gene>
<sequence length="208" mass="23561">MTAMHTHPHPAIRTPTPADQQTVSELLAEAFLHGDLADWLIPHLDTRARIYPHYFALHVEHALTHGQVEMNEDATAVAIWYAIDGEPLPELPDYSQRLADLTGRFQPRFAALDQAMHDHHPYDPPHLYLAFLAVHPDLQRRGVGSALLRHRHDQLDETGAAAYLEATGLRNRRLYTRHGYRPQPVLRLPAGPPLYPMRRVPTTTPQAS</sequence>
<dbReference type="InterPro" id="IPR016181">
    <property type="entry name" value="Acyl_CoA_acyltransferase"/>
</dbReference>
<dbReference type="PANTHER" id="PTHR42791">
    <property type="entry name" value="GNAT FAMILY ACETYLTRANSFERASE"/>
    <property type="match status" value="1"/>
</dbReference>
<dbReference type="Pfam" id="PF00583">
    <property type="entry name" value="Acetyltransf_1"/>
    <property type="match status" value="1"/>
</dbReference>
<keyword evidence="4" id="KW-1185">Reference proteome</keyword>